<dbReference type="Pfam" id="PF07715">
    <property type="entry name" value="Plug"/>
    <property type="match status" value="1"/>
</dbReference>
<evidence type="ECO:0000256" key="5">
    <source>
        <dbReference type="ARBA" id="ARBA00023004"/>
    </source>
</evidence>
<feature type="domain" description="TonB-dependent receptor plug" evidence="10">
    <location>
        <begin position="110"/>
        <end position="219"/>
    </location>
</feature>
<dbReference type="Gene3D" id="2.60.40.1120">
    <property type="entry name" value="Carboxypeptidase-like, regulatory domain"/>
    <property type="match status" value="1"/>
</dbReference>
<dbReference type="PANTHER" id="PTHR32552:SF81">
    <property type="entry name" value="TONB-DEPENDENT OUTER MEMBRANE RECEPTOR"/>
    <property type="match status" value="1"/>
</dbReference>
<keyword evidence="6" id="KW-0406">Ion transport</keyword>
<evidence type="ECO:0000256" key="3">
    <source>
        <dbReference type="ARBA" id="ARBA00022496"/>
    </source>
</evidence>
<keyword evidence="5" id="KW-0408">Iron</keyword>
<evidence type="ECO:0000259" key="10">
    <source>
        <dbReference type="Pfam" id="PF07715"/>
    </source>
</evidence>
<dbReference type="Pfam" id="PF13715">
    <property type="entry name" value="CarbopepD_reg_2"/>
    <property type="match status" value="1"/>
</dbReference>
<proteinExistence type="predicted"/>
<evidence type="ECO:0000313" key="11">
    <source>
        <dbReference type="EMBL" id="SVC27395.1"/>
    </source>
</evidence>
<evidence type="ECO:0000256" key="2">
    <source>
        <dbReference type="ARBA" id="ARBA00022448"/>
    </source>
</evidence>
<dbReference type="AlphaFoldDB" id="A0A382KV08"/>
<keyword evidence="7" id="KW-0798">TonB box</keyword>
<evidence type="ECO:0000256" key="8">
    <source>
        <dbReference type="ARBA" id="ARBA00023136"/>
    </source>
</evidence>
<evidence type="ECO:0000256" key="7">
    <source>
        <dbReference type="ARBA" id="ARBA00023077"/>
    </source>
</evidence>
<organism evidence="11">
    <name type="scientific">marine metagenome</name>
    <dbReference type="NCBI Taxonomy" id="408172"/>
    <lineage>
        <taxon>unclassified sequences</taxon>
        <taxon>metagenomes</taxon>
        <taxon>ecological metagenomes</taxon>
    </lineage>
</organism>
<reference evidence="11" key="1">
    <citation type="submission" date="2018-05" db="EMBL/GenBank/DDBJ databases">
        <authorList>
            <person name="Lanie J.A."/>
            <person name="Ng W.-L."/>
            <person name="Kazmierczak K.M."/>
            <person name="Andrzejewski T.M."/>
            <person name="Davidsen T.M."/>
            <person name="Wayne K.J."/>
            <person name="Tettelin H."/>
            <person name="Glass J.I."/>
            <person name="Rusch D."/>
            <person name="Podicherti R."/>
            <person name="Tsui H.-C.T."/>
            <person name="Winkler M.E."/>
        </authorList>
    </citation>
    <scope>NUCLEOTIDE SEQUENCE</scope>
</reference>
<dbReference type="PANTHER" id="PTHR32552">
    <property type="entry name" value="FERRICHROME IRON RECEPTOR-RELATED"/>
    <property type="match status" value="1"/>
</dbReference>
<evidence type="ECO:0000256" key="4">
    <source>
        <dbReference type="ARBA" id="ARBA00022692"/>
    </source>
</evidence>
<keyword evidence="9" id="KW-0998">Cell outer membrane</keyword>
<feature type="non-terminal residue" evidence="11">
    <location>
        <position position="321"/>
    </location>
</feature>
<keyword evidence="2" id="KW-0813">Transport</keyword>
<dbReference type="SUPFAM" id="SSF49464">
    <property type="entry name" value="Carboxypeptidase regulatory domain-like"/>
    <property type="match status" value="1"/>
</dbReference>
<dbReference type="InterPro" id="IPR036942">
    <property type="entry name" value="Beta-barrel_TonB_sf"/>
</dbReference>
<sequence length="321" mass="36051">MKKIYLTFLLPLILSQLLAKTIMVAGRVVDENNEPIENVNIYTDSQGITTDENGLFEFSVNKQDFITFSHIGYKQIAFIAEHIPHNILLDKHIIPSNQILVKSGLSPHNLRESSNSISVISQSEFRSGNDEHFQDLISQIPNITYASATSRPRYILIRGIGEISQFSGEGPPNYSVGYIIDDVDYSGIGSIGAVFDMEQLEVYRGPQTYAFGPNAMAGVINMQSLNPTPFRSGKTEIGVNSDQGNTIGVTFSNSLYRNAAFRITAYRNYTDGFIDNKYRKLTNTNKQDEKYLRIKLKWEPNSWLNIKLTNLLGIIKNGYDA</sequence>
<keyword evidence="8" id="KW-0472">Membrane</keyword>
<evidence type="ECO:0000256" key="6">
    <source>
        <dbReference type="ARBA" id="ARBA00023065"/>
    </source>
</evidence>
<protein>
    <recommendedName>
        <fullName evidence="10">TonB-dependent receptor plug domain-containing protein</fullName>
    </recommendedName>
</protein>
<dbReference type="InterPro" id="IPR039426">
    <property type="entry name" value="TonB-dep_rcpt-like"/>
</dbReference>
<keyword evidence="4" id="KW-0812">Transmembrane</keyword>
<dbReference type="GO" id="GO:0009279">
    <property type="term" value="C:cell outer membrane"/>
    <property type="evidence" value="ECO:0007669"/>
    <property type="project" value="UniProtKB-SubCell"/>
</dbReference>
<dbReference type="SUPFAM" id="SSF56935">
    <property type="entry name" value="Porins"/>
    <property type="match status" value="1"/>
</dbReference>
<gene>
    <name evidence="11" type="ORF">METZ01_LOCUS280249</name>
</gene>
<dbReference type="PROSITE" id="PS52016">
    <property type="entry name" value="TONB_DEPENDENT_REC_3"/>
    <property type="match status" value="1"/>
</dbReference>
<accession>A0A382KV08</accession>
<evidence type="ECO:0000256" key="1">
    <source>
        <dbReference type="ARBA" id="ARBA00004571"/>
    </source>
</evidence>
<name>A0A382KV08_9ZZZZ</name>
<dbReference type="EMBL" id="UINC01082538">
    <property type="protein sequence ID" value="SVC27395.1"/>
    <property type="molecule type" value="Genomic_DNA"/>
</dbReference>
<keyword evidence="3" id="KW-0410">Iron transport</keyword>
<dbReference type="InterPro" id="IPR008969">
    <property type="entry name" value="CarboxyPept-like_regulatory"/>
</dbReference>
<comment type="subcellular location">
    <subcellularLocation>
        <location evidence="1">Cell outer membrane</location>
        <topology evidence="1">Multi-pass membrane protein</topology>
    </subcellularLocation>
</comment>
<dbReference type="Gene3D" id="2.40.170.20">
    <property type="entry name" value="TonB-dependent receptor, beta-barrel domain"/>
    <property type="match status" value="1"/>
</dbReference>
<dbReference type="GO" id="GO:0006826">
    <property type="term" value="P:iron ion transport"/>
    <property type="evidence" value="ECO:0007669"/>
    <property type="project" value="UniProtKB-KW"/>
</dbReference>
<dbReference type="InterPro" id="IPR012910">
    <property type="entry name" value="Plug_dom"/>
</dbReference>
<evidence type="ECO:0000256" key="9">
    <source>
        <dbReference type="ARBA" id="ARBA00023237"/>
    </source>
</evidence>